<feature type="transmembrane region" description="Helical" evidence="4">
    <location>
        <begin position="182"/>
        <end position="204"/>
    </location>
</feature>
<evidence type="ECO:0000313" key="7">
    <source>
        <dbReference type="Proteomes" id="UP000005317"/>
    </source>
</evidence>
<dbReference type="SUPFAM" id="SSF55073">
    <property type="entry name" value="Nucleotide cyclase"/>
    <property type="match status" value="1"/>
</dbReference>
<dbReference type="CDD" id="cd01949">
    <property type="entry name" value="GGDEF"/>
    <property type="match status" value="1"/>
</dbReference>
<evidence type="ECO:0000256" key="2">
    <source>
        <dbReference type="ARBA" id="ARBA00012528"/>
    </source>
</evidence>
<dbReference type="NCBIfam" id="TIGR00254">
    <property type="entry name" value="GGDEF"/>
    <property type="match status" value="1"/>
</dbReference>
<evidence type="ECO:0000256" key="4">
    <source>
        <dbReference type="SAM" id="Phobius"/>
    </source>
</evidence>
<feature type="domain" description="GGDEF" evidence="5">
    <location>
        <begin position="248"/>
        <end position="396"/>
    </location>
</feature>
<dbReference type="Gene3D" id="3.30.70.270">
    <property type="match status" value="1"/>
</dbReference>
<organism evidence="6 7">
    <name type="scientific">Thiothrix nivea (strain ATCC 35100 / DSM 5205 / JP2)</name>
    <dbReference type="NCBI Taxonomy" id="870187"/>
    <lineage>
        <taxon>Bacteria</taxon>
        <taxon>Pseudomonadati</taxon>
        <taxon>Pseudomonadota</taxon>
        <taxon>Gammaproteobacteria</taxon>
        <taxon>Thiotrichales</taxon>
        <taxon>Thiotrichaceae</taxon>
        <taxon>Thiothrix</taxon>
    </lineage>
</organism>
<dbReference type="GO" id="GO:1902201">
    <property type="term" value="P:negative regulation of bacterial-type flagellum-dependent cell motility"/>
    <property type="evidence" value="ECO:0007669"/>
    <property type="project" value="TreeGrafter"/>
</dbReference>
<dbReference type="InterPro" id="IPR000160">
    <property type="entry name" value="GGDEF_dom"/>
</dbReference>
<comment type="cofactor">
    <cofactor evidence="1">
        <name>Mg(2+)</name>
        <dbReference type="ChEBI" id="CHEBI:18420"/>
    </cofactor>
</comment>
<dbReference type="InterPro" id="IPR029787">
    <property type="entry name" value="Nucleotide_cyclase"/>
</dbReference>
<dbReference type="InterPro" id="IPR050469">
    <property type="entry name" value="Diguanylate_Cyclase"/>
</dbReference>
<protein>
    <recommendedName>
        <fullName evidence="2">diguanylate cyclase</fullName>
        <ecNumber evidence="2">2.7.7.65</ecNumber>
    </recommendedName>
</protein>
<dbReference type="Proteomes" id="UP000005317">
    <property type="component" value="Unassembled WGS sequence"/>
</dbReference>
<feature type="transmembrane region" description="Helical" evidence="4">
    <location>
        <begin position="156"/>
        <end position="176"/>
    </location>
</feature>
<evidence type="ECO:0000256" key="3">
    <source>
        <dbReference type="ARBA" id="ARBA00034247"/>
    </source>
</evidence>
<evidence type="ECO:0000256" key="1">
    <source>
        <dbReference type="ARBA" id="ARBA00001946"/>
    </source>
</evidence>
<proteinExistence type="predicted"/>
<keyword evidence="4" id="KW-0812">Transmembrane</keyword>
<gene>
    <name evidence="6" type="ORF">Thini_1794</name>
</gene>
<evidence type="ECO:0000313" key="6">
    <source>
        <dbReference type="EMBL" id="EIJ34375.1"/>
    </source>
</evidence>
<comment type="catalytic activity">
    <reaction evidence="3">
        <text>2 GTP = 3',3'-c-di-GMP + 2 diphosphate</text>
        <dbReference type="Rhea" id="RHEA:24898"/>
        <dbReference type="ChEBI" id="CHEBI:33019"/>
        <dbReference type="ChEBI" id="CHEBI:37565"/>
        <dbReference type="ChEBI" id="CHEBI:58805"/>
        <dbReference type="EC" id="2.7.7.65"/>
    </reaction>
</comment>
<keyword evidence="4" id="KW-1133">Transmembrane helix</keyword>
<dbReference type="SMART" id="SM00267">
    <property type="entry name" value="GGDEF"/>
    <property type="match status" value="1"/>
</dbReference>
<feature type="transmembrane region" description="Helical" evidence="4">
    <location>
        <begin position="39"/>
        <end position="57"/>
    </location>
</feature>
<dbReference type="GO" id="GO:0052621">
    <property type="term" value="F:diguanylate cyclase activity"/>
    <property type="evidence" value="ECO:0007669"/>
    <property type="project" value="UniProtKB-EC"/>
</dbReference>
<feature type="transmembrane region" description="Helical" evidence="4">
    <location>
        <begin position="105"/>
        <end position="124"/>
    </location>
</feature>
<dbReference type="AlphaFoldDB" id="A0A656HH69"/>
<name>A0A656HH69_THINJ</name>
<keyword evidence="7" id="KW-1185">Reference proteome</keyword>
<dbReference type="InterPro" id="IPR043128">
    <property type="entry name" value="Rev_trsase/Diguanyl_cyclase"/>
</dbReference>
<feature type="transmembrane region" description="Helical" evidence="4">
    <location>
        <begin position="63"/>
        <end position="84"/>
    </location>
</feature>
<dbReference type="PROSITE" id="PS50887">
    <property type="entry name" value="GGDEF"/>
    <property type="match status" value="1"/>
</dbReference>
<feature type="transmembrane region" description="Helical" evidence="4">
    <location>
        <begin position="130"/>
        <end position="149"/>
    </location>
</feature>
<evidence type="ECO:0000259" key="5">
    <source>
        <dbReference type="PROSITE" id="PS50887"/>
    </source>
</evidence>
<accession>A0A656HH69</accession>
<dbReference type="GO" id="GO:0043709">
    <property type="term" value="P:cell adhesion involved in single-species biofilm formation"/>
    <property type="evidence" value="ECO:0007669"/>
    <property type="project" value="TreeGrafter"/>
</dbReference>
<dbReference type="EC" id="2.7.7.65" evidence="2"/>
<dbReference type="EMBL" id="JH651384">
    <property type="protein sequence ID" value="EIJ34375.1"/>
    <property type="molecule type" value="Genomic_DNA"/>
</dbReference>
<dbReference type="Pfam" id="PF00990">
    <property type="entry name" value="GGDEF"/>
    <property type="match status" value="1"/>
</dbReference>
<dbReference type="PANTHER" id="PTHR45138:SF9">
    <property type="entry name" value="DIGUANYLATE CYCLASE DGCM-RELATED"/>
    <property type="match status" value="1"/>
</dbReference>
<dbReference type="GO" id="GO:0005886">
    <property type="term" value="C:plasma membrane"/>
    <property type="evidence" value="ECO:0007669"/>
    <property type="project" value="TreeGrafter"/>
</dbReference>
<dbReference type="PANTHER" id="PTHR45138">
    <property type="entry name" value="REGULATORY COMPONENTS OF SENSORY TRANSDUCTION SYSTEM"/>
    <property type="match status" value="1"/>
</dbReference>
<dbReference type="FunFam" id="3.30.70.270:FF:000001">
    <property type="entry name" value="Diguanylate cyclase domain protein"/>
    <property type="match status" value="1"/>
</dbReference>
<sequence length="415" mass="45794">MQQHNEMISMNKKKASSSLHTSPLILLGQITFLSRHGSIWFWGNILAASLFVLLRWVEGNESMALLLAWFGAMVGINIVRWLFGQRFLPSQHYSPEELQEFGQRYLIYSTLISTLWGVSGFILFSQEPLVQAVHVTLLAGAVIAAMPVLALSTLALYMQIGVILLPITLDLFLLGHGTQHSLALATALLGILLAMASRAITSLLNDLHAVQIQMQEQAHTDPVTQIANRRFFDTIFKTEWRRAAREGKTISLLMIDVDHFKRYNDRHGHHAGDQCLQIIAQCIKAVARRASDVVARHGGEEFVILLPDTSLENAFTLAERVRKNVEEQRIPHSDGGIPRIVTVSIGVSSCTPNTPRDATALEEAAVVYPAMLLNAADRALYRSKRNGRNQVARESCGDGIIQLSAPPSAATTHAA</sequence>
<keyword evidence="4" id="KW-0472">Membrane</keyword>
<reference evidence="7" key="1">
    <citation type="journal article" date="2011" name="Stand. Genomic Sci.">
        <title>Genome sequence of the filamentous, gliding Thiothrix nivea neotype strain (JP2(T)).</title>
        <authorList>
            <person name="Lapidus A."/>
            <person name="Nolan M."/>
            <person name="Lucas S."/>
            <person name="Glavina Del Rio T."/>
            <person name="Tice H."/>
            <person name="Cheng J.F."/>
            <person name="Tapia R."/>
            <person name="Han C."/>
            <person name="Goodwin L."/>
            <person name="Pitluck S."/>
            <person name="Liolios K."/>
            <person name="Pagani I."/>
            <person name="Ivanova N."/>
            <person name="Huntemann M."/>
            <person name="Mavromatis K."/>
            <person name="Mikhailova N."/>
            <person name="Pati A."/>
            <person name="Chen A."/>
            <person name="Palaniappan K."/>
            <person name="Land M."/>
            <person name="Brambilla E.M."/>
            <person name="Rohde M."/>
            <person name="Abt B."/>
            <person name="Verbarg S."/>
            <person name="Goker M."/>
            <person name="Bristow J."/>
            <person name="Eisen J.A."/>
            <person name="Markowitz V."/>
            <person name="Hugenholtz P."/>
            <person name="Kyrpides N.C."/>
            <person name="Klenk H.P."/>
            <person name="Woyke T."/>
        </authorList>
    </citation>
    <scope>NUCLEOTIDE SEQUENCE [LARGE SCALE GENOMIC DNA]</scope>
    <source>
        <strain evidence="7">ATCC 35100 / DSM 5205 / JP2</strain>
    </source>
</reference>